<proteinExistence type="predicted"/>
<feature type="compositionally biased region" description="Pro residues" evidence="1">
    <location>
        <begin position="96"/>
        <end position="107"/>
    </location>
</feature>
<keyword evidence="3" id="KW-1185">Reference proteome</keyword>
<evidence type="ECO:0000313" key="3">
    <source>
        <dbReference type="Proteomes" id="UP001292094"/>
    </source>
</evidence>
<evidence type="ECO:0000313" key="2">
    <source>
        <dbReference type="EMBL" id="KAK4294682.1"/>
    </source>
</evidence>
<dbReference type="EMBL" id="JAWZYT010004226">
    <property type="protein sequence ID" value="KAK4294682.1"/>
    <property type="molecule type" value="Genomic_DNA"/>
</dbReference>
<accession>A0AAE1NT28</accession>
<feature type="region of interest" description="Disordered" evidence="1">
    <location>
        <begin position="94"/>
        <end position="120"/>
    </location>
</feature>
<dbReference type="Proteomes" id="UP001292094">
    <property type="component" value="Unassembled WGS sequence"/>
</dbReference>
<dbReference type="AlphaFoldDB" id="A0AAE1NT28"/>
<sequence>METTCAPLPLHIPPPDTTTSPSTYHLHTQPHTYHLFTPQLLHIPLLPLHNPPPLDTTTLLHTKTTPSHTTPRNHNSSCSCSSSSFTYHHLHTRPPLSLPLPIPPPSNMPTVSRKSYMGVN</sequence>
<organism evidence="2 3">
    <name type="scientific">Petrolisthes manimaculis</name>
    <dbReference type="NCBI Taxonomy" id="1843537"/>
    <lineage>
        <taxon>Eukaryota</taxon>
        <taxon>Metazoa</taxon>
        <taxon>Ecdysozoa</taxon>
        <taxon>Arthropoda</taxon>
        <taxon>Crustacea</taxon>
        <taxon>Multicrustacea</taxon>
        <taxon>Malacostraca</taxon>
        <taxon>Eumalacostraca</taxon>
        <taxon>Eucarida</taxon>
        <taxon>Decapoda</taxon>
        <taxon>Pleocyemata</taxon>
        <taxon>Anomura</taxon>
        <taxon>Galatheoidea</taxon>
        <taxon>Porcellanidae</taxon>
        <taxon>Petrolisthes</taxon>
    </lineage>
</organism>
<comment type="caution">
    <text evidence="2">The sequence shown here is derived from an EMBL/GenBank/DDBJ whole genome shotgun (WGS) entry which is preliminary data.</text>
</comment>
<feature type="region of interest" description="Disordered" evidence="1">
    <location>
        <begin position="1"/>
        <end position="21"/>
    </location>
</feature>
<reference evidence="2" key="1">
    <citation type="submission" date="2023-11" db="EMBL/GenBank/DDBJ databases">
        <title>Genome assemblies of two species of porcelain crab, Petrolisthes cinctipes and Petrolisthes manimaculis (Anomura: Porcellanidae).</title>
        <authorList>
            <person name="Angst P."/>
        </authorList>
    </citation>
    <scope>NUCLEOTIDE SEQUENCE</scope>
    <source>
        <strain evidence="2">PB745_02</strain>
        <tissue evidence="2">Gill</tissue>
    </source>
</reference>
<protein>
    <submittedName>
        <fullName evidence="2">Uncharacterized protein</fullName>
    </submittedName>
</protein>
<name>A0AAE1NT28_9EUCA</name>
<gene>
    <name evidence="2" type="ORF">Pmani_032706</name>
</gene>
<evidence type="ECO:0000256" key="1">
    <source>
        <dbReference type="SAM" id="MobiDB-lite"/>
    </source>
</evidence>